<dbReference type="InterPro" id="IPR004839">
    <property type="entry name" value="Aminotransferase_I/II_large"/>
</dbReference>
<evidence type="ECO:0000256" key="1">
    <source>
        <dbReference type="ARBA" id="ARBA00001933"/>
    </source>
</evidence>
<evidence type="ECO:0000256" key="5">
    <source>
        <dbReference type="ARBA" id="ARBA00022898"/>
    </source>
</evidence>
<dbReference type="PANTHER" id="PTHR42790:SF1">
    <property type="entry name" value="AROMATIC AMINO ACID AMINOTRANSFERASE, HYPOTHETICAL (EUROFUNG)"/>
    <property type="match status" value="1"/>
</dbReference>
<evidence type="ECO:0000313" key="8">
    <source>
        <dbReference type="Proteomes" id="UP001365542"/>
    </source>
</evidence>
<keyword evidence="3" id="KW-0032">Aminotransferase</keyword>
<evidence type="ECO:0000256" key="2">
    <source>
        <dbReference type="ARBA" id="ARBA00007441"/>
    </source>
</evidence>
<dbReference type="GO" id="GO:0030170">
    <property type="term" value="F:pyridoxal phosphate binding"/>
    <property type="evidence" value="ECO:0007669"/>
    <property type="project" value="InterPro"/>
</dbReference>
<dbReference type="CDD" id="cd00609">
    <property type="entry name" value="AAT_like"/>
    <property type="match status" value="1"/>
</dbReference>
<dbReference type="SUPFAM" id="SSF53383">
    <property type="entry name" value="PLP-dependent transferases"/>
    <property type="match status" value="1"/>
</dbReference>
<feature type="domain" description="Aminotransferase class I/classII large" evidence="6">
    <location>
        <begin position="76"/>
        <end position="508"/>
    </location>
</feature>
<dbReference type="Proteomes" id="UP001365542">
    <property type="component" value="Unassembled WGS sequence"/>
</dbReference>
<name>A0AAV9X0S9_9PEZI</name>
<dbReference type="GO" id="GO:0008483">
    <property type="term" value="F:transaminase activity"/>
    <property type="evidence" value="ECO:0007669"/>
    <property type="project" value="UniProtKB-KW"/>
</dbReference>
<proteinExistence type="inferred from homology"/>
<keyword evidence="8" id="KW-1185">Reference proteome</keyword>
<dbReference type="InterPro" id="IPR015424">
    <property type="entry name" value="PyrdxlP-dep_Trfase"/>
</dbReference>
<accession>A0AAV9X0S9</accession>
<evidence type="ECO:0000259" key="6">
    <source>
        <dbReference type="Pfam" id="PF00155"/>
    </source>
</evidence>
<dbReference type="InterPro" id="IPR015421">
    <property type="entry name" value="PyrdxlP-dep_Trfase_major"/>
</dbReference>
<dbReference type="Gene3D" id="3.40.640.10">
    <property type="entry name" value="Type I PLP-dependent aspartate aminotransferase-like (Major domain)"/>
    <property type="match status" value="1"/>
</dbReference>
<reference evidence="7 8" key="1">
    <citation type="submission" date="2019-10" db="EMBL/GenBank/DDBJ databases">
        <authorList>
            <person name="Palmer J.M."/>
        </authorList>
    </citation>
    <scope>NUCLEOTIDE SEQUENCE [LARGE SCALE GENOMIC DNA]</scope>
    <source>
        <strain evidence="7 8">TWF694</strain>
    </source>
</reference>
<evidence type="ECO:0000313" key="7">
    <source>
        <dbReference type="EMBL" id="KAK6532035.1"/>
    </source>
</evidence>
<gene>
    <name evidence="7" type="ORF">TWF694_003198</name>
</gene>
<evidence type="ECO:0000256" key="3">
    <source>
        <dbReference type="ARBA" id="ARBA00022576"/>
    </source>
</evidence>
<dbReference type="GO" id="GO:1901605">
    <property type="term" value="P:alpha-amino acid metabolic process"/>
    <property type="evidence" value="ECO:0007669"/>
    <property type="project" value="TreeGrafter"/>
</dbReference>
<dbReference type="AlphaFoldDB" id="A0AAV9X0S9"/>
<evidence type="ECO:0000256" key="4">
    <source>
        <dbReference type="ARBA" id="ARBA00022679"/>
    </source>
</evidence>
<keyword evidence="5" id="KW-0663">Pyridoxal phosphate</keyword>
<dbReference type="EMBL" id="JAVHJO010000012">
    <property type="protein sequence ID" value="KAK6532035.1"/>
    <property type="molecule type" value="Genomic_DNA"/>
</dbReference>
<comment type="caution">
    <text evidence="7">The sequence shown here is derived from an EMBL/GenBank/DDBJ whole genome shotgun (WGS) entry which is preliminary data.</text>
</comment>
<protein>
    <recommendedName>
        <fullName evidence="6">Aminotransferase class I/classII large domain-containing protein</fullName>
    </recommendedName>
</protein>
<dbReference type="InterPro" id="IPR050859">
    <property type="entry name" value="Class-I_PLP-dep_aminotransf"/>
</dbReference>
<sequence>MARKPSDTKQFYQYFDIPNIGNLSAGFPHPSFFPYDHIETKIAKPDRFRKVPSDECMPNVPSYLENGEVDRLSQSIGDLSTVLQYGTAQGYSPLRSFLRQFTHEYIVRDIPYLDGPDIIISCGNTDGFSQVLQLLTNTWSEGLDDVSEREGILCEEFSYTHAIQAAEPRGLQMVPVSVDADGLVCIGPGGLEEVLAAWDTTKGKRPHLLYTIPTGQNPTGTVASMKRRKEIYAICSRYDIIIIEDDPCWHLNYPSAPRLEASARGIPYSTKRQENSFPKSSGIPYIDGMEPSYLGLDVDGRVIRLDTFSKSIAPGCRLGWITAQPAVTQSLFYITEASTAQASGFVQAMVAQLLMGSQHAAKSEFAQKSQEEQDTFTNWDFENWLRWLEGVRGRYESRMNRMCAILEEGRHIQVTHDSPTQLFTFSWPRGGMSVWIRMNFHLHPLAGEFSGPALAHAMWRFMLQKPQRVLVTPGGMFSPTDKIRDERGWKYFRLCFAPVTEEELENTSRRFVLGVQAFWAINSRVEVEEIERVDPFED</sequence>
<comment type="similarity">
    <text evidence="2">Belongs to the class-I pyridoxal-phosphate-dependent aminotransferase family.</text>
</comment>
<dbReference type="PANTHER" id="PTHR42790">
    <property type="entry name" value="AMINOTRANSFERASE"/>
    <property type="match status" value="1"/>
</dbReference>
<keyword evidence="4" id="KW-0808">Transferase</keyword>
<dbReference type="Pfam" id="PF00155">
    <property type="entry name" value="Aminotran_1_2"/>
    <property type="match status" value="1"/>
</dbReference>
<comment type="cofactor">
    <cofactor evidence="1">
        <name>pyridoxal 5'-phosphate</name>
        <dbReference type="ChEBI" id="CHEBI:597326"/>
    </cofactor>
</comment>
<organism evidence="7 8">
    <name type="scientific">Orbilia ellipsospora</name>
    <dbReference type="NCBI Taxonomy" id="2528407"/>
    <lineage>
        <taxon>Eukaryota</taxon>
        <taxon>Fungi</taxon>
        <taxon>Dikarya</taxon>
        <taxon>Ascomycota</taxon>
        <taxon>Pezizomycotina</taxon>
        <taxon>Orbiliomycetes</taxon>
        <taxon>Orbiliales</taxon>
        <taxon>Orbiliaceae</taxon>
        <taxon>Orbilia</taxon>
    </lineage>
</organism>